<feature type="compositionally biased region" description="Low complexity" evidence="1">
    <location>
        <begin position="263"/>
        <end position="273"/>
    </location>
</feature>
<evidence type="ECO:0000256" key="1">
    <source>
        <dbReference type="SAM" id="MobiDB-lite"/>
    </source>
</evidence>
<evidence type="ECO:0000313" key="4">
    <source>
        <dbReference type="Proteomes" id="UP000026961"/>
    </source>
</evidence>
<dbReference type="eggNOG" id="KOG2186">
    <property type="taxonomic scope" value="Eukaryota"/>
</dbReference>
<feature type="domain" description="C2H2-type" evidence="2">
    <location>
        <begin position="279"/>
        <end position="301"/>
    </location>
</feature>
<dbReference type="Gene3D" id="3.30.160.60">
    <property type="entry name" value="Classic Zinc Finger"/>
    <property type="match status" value="4"/>
</dbReference>
<dbReference type="PANTHER" id="PTHR47487:SF9">
    <property type="entry name" value="OS09G0421700 PROTEIN"/>
    <property type="match status" value="1"/>
</dbReference>
<dbReference type="SUPFAM" id="SSF57667">
    <property type="entry name" value="beta-beta-alpha zinc fingers"/>
    <property type="match status" value="4"/>
</dbReference>
<evidence type="ECO:0000259" key="2">
    <source>
        <dbReference type="PROSITE" id="PS00028"/>
    </source>
</evidence>
<proteinExistence type="predicted"/>
<feature type="region of interest" description="Disordered" evidence="1">
    <location>
        <begin position="182"/>
        <end position="213"/>
    </location>
</feature>
<organism evidence="3">
    <name type="scientific">Oryza glumipatula</name>
    <dbReference type="NCBI Taxonomy" id="40148"/>
    <lineage>
        <taxon>Eukaryota</taxon>
        <taxon>Viridiplantae</taxon>
        <taxon>Streptophyta</taxon>
        <taxon>Embryophyta</taxon>
        <taxon>Tracheophyta</taxon>
        <taxon>Spermatophyta</taxon>
        <taxon>Magnoliopsida</taxon>
        <taxon>Liliopsida</taxon>
        <taxon>Poales</taxon>
        <taxon>Poaceae</taxon>
        <taxon>BOP clade</taxon>
        <taxon>Oryzoideae</taxon>
        <taxon>Oryzeae</taxon>
        <taxon>Oryzinae</taxon>
        <taxon>Oryza</taxon>
    </lineage>
</organism>
<dbReference type="PROSITE" id="PS00028">
    <property type="entry name" value="ZINC_FINGER_C2H2_1"/>
    <property type="match status" value="2"/>
</dbReference>
<dbReference type="GO" id="GO:0003676">
    <property type="term" value="F:nucleic acid binding"/>
    <property type="evidence" value="ECO:0007669"/>
    <property type="project" value="InterPro"/>
</dbReference>
<dbReference type="InterPro" id="IPR013087">
    <property type="entry name" value="Znf_C2H2_type"/>
</dbReference>
<dbReference type="InterPro" id="IPR003604">
    <property type="entry name" value="Matrin/U1-like-C_Znf_C2H2"/>
</dbReference>
<reference evidence="3" key="2">
    <citation type="submission" date="2018-05" db="EMBL/GenBank/DDBJ databases">
        <title>OgluRS3 (Oryza glumaepatula Reference Sequence Version 3).</title>
        <authorList>
            <person name="Zhang J."/>
            <person name="Kudrna D."/>
            <person name="Lee S."/>
            <person name="Talag J."/>
            <person name="Welchert J."/>
            <person name="Wing R.A."/>
        </authorList>
    </citation>
    <scope>NUCLEOTIDE SEQUENCE [LARGE SCALE GENOMIC DNA]</scope>
</reference>
<reference evidence="3" key="1">
    <citation type="submission" date="2015-04" db="UniProtKB">
        <authorList>
            <consortium name="EnsemblPlants"/>
        </authorList>
    </citation>
    <scope>IDENTIFICATION</scope>
</reference>
<dbReference type="Pfam" id="PF12874">
    <property type="entry name" value="zf-met"/>
    <property type="match status" value="4"/>
</dbReference>
<dbReference type="EnsemblPlants" id="OGLUM09G11000.1">
    <property type="protein sequence ID" value="OGLUM09G11000.1"/>
    <property type="gene ID" value="OGLUM09G11000"/>
</dbReference>
<dbReference type="InterPro" id="IPR036236">
    <property type="entry name" value="Znf_C2H2_sf"/>
</dbReference>
<evidence type="ECO:0000313" key="3">
    <source>
        <dbReference type="EnsemblPlants" id="OGLUM09G11000.1"/>
    </source>
</evidence>
<dbReference type="SMART" id="SM00355">
    <property type="entry name" value="ZnF_C2H2"/>
    <property type="match status" value="4"/>
</dbReference>
<dbReference type="GO" id="GO:0008270">
    <property type="term" value="F:zinc ion binding"/>
    <property type="evidence" value="ECO:0007669"/>
    <property type="project" value="InterPro"/>
</dbReference>
<dbReference type="Proteomes" id="UP000026961">
    <property type="component" value="Chromosome 9"/>
</dbReference>
<dbReference type="Gramene" id="OGLUM09G11000.1">
    <property type="protein sequence ID" value="OGLUM09G11000.1"/>
    <property type="gene ID" value="OGLUM09G11000"/>
</dbReference>
<sequence>MEFPTAGGSRFADGHMNNNNGFVQAVAGDPLAVVRDALLSQLQHDRLRQEIIVAELAKIERAMALRDASPSPSPTPRHAAGKTAASQTWSCAVCEVQTSSERNLRDHYGGQKHQSKVAGLELKAKTATVKTTAKPSPVAGQRAHAARWSCSVCQVHCNGEWHFDTHLKGKRHQANTQALLEQSNKNSGNSESHDGTKAQPSNVSHHAEKKKRKEEEEEATWICRACQAVCTCESDLQNHLRGRRHQLKVQALPEAAKQEKNNPPKLAKNPNKQPSEWVCSLCQAKCNSESQLEHHRRSTRHQQKVESLGWNAKESDLGTLQGMSSDGSSSKSVKISATMDKQKATLKCTSQRMLADHLSGRKHIKHYAINPSFALTSAMQSTSGLLQSSGAEY</sequence>
<protein>
    <recommendedName>
        <fullName evidence="2">C2H2-type domain-containing protein</fullName>
    </recommendedName>
</protein>
<dbReference type="SMART" id="SM00451">
    <property type="entry name" value="ZnF_U1"/>
    <property type="match status" value="4"/>
</dbReference>
<keyword evidence="4" id="KW-1185">Reference proteome</keyword>
<name>A0A0E0B324_9ORYZ</name>
<feature type="domain" description="C2H2-type" evidence="2">
    <location>
        <begin position="223"/>
        <end position="245"/>
    </location>
</feature>
<dbReference type="AlphaFoldDB" id="A0A0E0B324"/>
<dbReference type="PANTHER" id="PTHR47487">
    <property type="entry name" value="OS06G0651300 PROTEIN-RELATED"/>
    <property type="match status" value="1"/>
</dbReference>
<feature type="region of interest" description="Disordered" evidence="1">
    <location>
        <begin position="254"/>
        <end position="273"/>
    </location>
</feature>
<accession>A0A0E0B324</accession>
<dbReference type="STRING" id="40148.A0A0E0B324"/>